<proteinExistence type="predicted"/>
<protein>
    <submittedName>
        <fullName evidence="2">Uncharacterized protein</fullName>
    </submittedName>
</protein>
<feature type="region of interest" description="Disordered" evidence="1">
    <location>
        <begin position="70"/>
        <end position="101"/>
    </location>
</feature>
<name>A0A8T2NE82_9TELE</name>
<dbReference type="AlphaFoldDB" id="A0A8T2NE82"/>
<evidence type="ECO:0000256" key="1">
    <source>
        <dbReference type="SAM" id="MobiDB-lite"/>
    </source>
</evidence>
<organism evidence="2 3">
    <name type="scientific">Albula glossodonta</name>
    <name type="common">roundjaw bonefish</name>
    <dbReference type="NCBI Taxonomy" id="121402"/>
    <lineage>
        <taxon>Eukaryota</taxon>
        <taxon>Metazoa</taxon>
        <taxon>Chordata</taxon>
        <taxon>Craniata</taxon>
        <taxon>Vertebrata</taxon>
        <taxon>Euteleostomi</taxon>
        <taxon>Actinopterygii</taxon>
        <taxon>Neopterygii</taxon>
        <taxon>Teleostei</taxon>
        <taxon>Albuliformes</taxon>
        <taxon>Albulidae</taxon>
        <taxon>Albula</taxon>
    </lineage>
</organism>
<sequence length="101" mass="10418">MYASAEGTSLGETVSFIIPVGVSGEASGNAATDLASRGMMGVKPGRTGHLERRELGVRWLYQSAAAVGKEAGESEVSHANSSPPEASQMQIRVTVADRLAG</sequence>
<evidence type="ECO:0000313" key="2">
    <source>
        <dbReference type="EMBL" id="KAG9338665.1"/>
    </source>
</evidence>
<dbReference type="EMBL" id="JAFBMS010000063">
    <property type="protein sequence ID" value="KAG9338665.1"/>
    <property type="molecule type" value="Genomic_DNA"/>
</dbReference>
<comment type="caution">
    <text evidence="2">The sequence shown here is derived from an EMBL/GenBank/DDBJ whole genome shotgun (WGS) entry which is preliminary data.</text>
</comment>
<reference evidence="2" key="1">
    <citation type="thesis" date="2021" institute="BYU ScholarsArchive" country="Provo, UT, USA">
        <title>Applications of and Algorithms for Genome Assembly and Genomic Analyses with an Emphasis on Marine Teleosts.</title>
        <authorList>
            <person name="Pickett B.D."/>
        </authorList>
    </citation>
    <scope>NUCLEOTIDE SEQUENCE</scope>
    <source>
        <strain evidence="2">HI-2016</strain>
    </source>
</reference>
<gene>
    <name evidence="2" type="ORF">JZ751_025503</name>
</gene>
<feature type="compositionally biased region" description="Polar residues" evidence="1">
    <location>
        <begin position="77"/>
        <end position="91"/>
    </location>
</feature>
<dbReference type="Proteomes" id="UP000824540">
    <property type="component" value="Unassembled WGS sequence"/>
</dbReference>
<accession>A0A8T2NE82</accession>
<keyword evidence="3" id="KW-1185">Reference proteome</keyword>
<evidence type="ECO:0000313" key="3">
    <source>
        <dbReference type="Proteomes" id="UP000824540"/>
    </source>
</evidence>